<evidence type="ECO:0000256" key="7">
    <source>
        <dbReference type="ARBA" id="ARBA00022824"/>
    </source>
</evidence>
<organism evidence="11 12">
    <name type="scientific">Pomacea canaliculata</name>
    <name type="common">Golden apple snail</name>
    <dbReference type="NCBI Taxonomy" id="400727"/>
    <lineage>
        <taxon>Eukaryota</taxon>
        <taxon>Metazoa</taxon>
        <taxon>Spiralia</taxon>
        <taxon>Lophotrochozoa</taxon>
        <taxon>Mollusca</taxon>
        <taxon>Gastropoda</taxon>
        <taxon>Caenogastropoda</taxon>
        <taxon>Architaenioglossa</taxon>
        <taxon>Ampullarioidea</taxon>
        <taxon>Ampullariidae</taxon>
        <taxon>Pomacea</taxon>
    </lineage>
</organism>
<keyword evidence="9 10" id="KW-0472">Membrane</keyword>
<dbReference type="OrthoDB" id="377083at2759"/>
<dbReference type="GO" id="GO:0004168">
    <property type="term" value="F:dolichol kinase activity"/>
    <property type="evidence" value="ECO:0007669"/>
    <property type="project" value="UniProtKB-EC"/>
</dbReference>
<keyword evidence="4" id="KW-0808">Transferase</keyword>
<evidence type="ECO:0000256" key="3">
    <source>
        <dbReference type="ARBA" id="ARBA00012132"/>
    </source>
</evidence>
<feature type="transmembrane region" description="Helical" evidence="10">
    <location>
        <begin position="91"/>
        <end position="109"/>
    </location>
</feature>
<dbReference type="InterPro" id="IPR032974">
    <property type="entry name" value="Polypren_kinase"/>
</dbReference>
<dbReference type="EC" id="2.7.1.108" evidence="3"/>
<keyword evidence="7" id="KW-0256">Endoplasmic reticulum</keyword>
<dbReference type="AlphaFoldDB" id="A0A2T7NG10"/>
<feature type="transmembrane region" description="Helical" evidence="10">
    <location>
        <begin position="121"/>
        <end position="144"/>
    </location>
</feature>
<evidence type="ECO:0000313" key="11">
    <source>
        <dbReference type="EMBL" id="PVD20072.1"/>
    </source>
</evidence>
<dbReference type="GO" id="GO:0043048">
    <property type="term" value="P:dolichyl monophosphate biosynthetic process"/>
    <property type="evidence" value="ECO:0007669"/>
    <property type="project" value="TreeGrafter"/>
</dbReference>
<evidence type="ECO:0000256" key="2">
    <source>
        <dbReference type="ARBA" id="ARBA00010794"/>
    </source>
</evidence>
<evidence type="ECO:0000256" key="10">
    <source>
        <dbReference type="SAM" id="Phobius"/>
    </source>
</evidence>
<proteinExistence type="inferred from homology"/>
<name>A0A2T7NG10_POMCA</name>
<accession>A0A2T7NG10</accession>
<protein>
    <recommendedName>
        <fullName evidence="3">dolichol kinase</fullName>
        <ecNumber evidence="3">2.7.1.108</ecNumber>
    </recommendedName>
</protein>
<dbReference type="STRING" id="400727.A0A2T7NG10"/>
<feature type="transmembrane region" description="Helical" evidence="10">
    <location>
        <begin position="44"/>
        <end position="60"/>
    </location>
</feature>
<dbReference type="EMBL" id="PZQS01000013">
    <property type="protein sequence ID" value="PVD20072.1"/>
    <property type="molecule type" value="Genomic_DNA"/>
</dbReference>
<evidence type="ECO:0000256" key="9">
    <source>
        <dbReference type="ARBA" id="ARBA00023136"/>
    </source>
</evidence>
<evidence type="ECO:0000256" key="6">
    <source>
        <dbReference type="ARBA" id="ARBA00022777"/>
    </source>
</evidence>
<comment type="similarity">
    <text evidence="2">Belongs to the polyprenol kinase family.</text>
</comment>
<evidence type="ECO:0000256" key="8">
    <source>
        <dbReference type="ARBA" id="ARBA00022989"/>
    </source>
</evidence>
<dbReference type="Proteomes" id="UP000245119">
    <property type="component" value="Linkage Group LG13"/>
</dbReference>
<evidence type="ECO:0000256" key="4">
    <source>
        <dbReference type="ARBA" id="ARBA00022679"/>
    </source>
</evidence>
<sequence>MGVCLYPTLAKKTGTVDKASTAMRKCFHLVVVAVYVPGLVHDPAFLLLASVVALAVLALLETARVTRVKWLGTTIDIAFHVFTDSRDQGPVLLTHIYLLVGLSVPLWLSCNINNKAMLLQLSSGILSLGIGDTIACIAGMRYGLTKWPGTCKSLQGTGFSVTAQLIFITTGLFLGWFESFSWSGVVFAVVASSVYEALTSQIDNLVLPLYTLAALPV</sequence>
<feature type="transmembrane region" description="Helical" evidence="10">
    <location>
        <begin position="156"/>
        <end position="174"/>
    </location>
</feature>
<keyword evidence="6" id="KW-0418">Kinase</keyword>
<evidence type="ECO:0000313" key="12">
    <source>
        <dbReference type="Proteomes" id="UP000245119"/>
    </source>
</evidence>
<dbReference type="GO" id="GO:0005789">
    <property type="term" value="C:endoplasmic reticulum membrane"/>
    <property type="evidence" value="ECO:0007669"/>
    <property type="project" value="UniProtKB-SubCell"/>
</dbReference>
<comment type="subcellular location">
    <subcellularLocation>
        <location evidence="1">Endoplasmic reticulum membrane</location>
        <topology evidence="1">Multi-pass membrane protein</topology>
    </subcellularLocation>
</comment>
<keyword evidence="5 10" id="KW-0812">Transmembrane</keyword>
<keyword evidence="12" id="KW-1185">Reference proteome</keyword>
<evidence type="ECO:0000256" key="5">
    <source>
        <dbReference type="ARBA" id="ARBA00022692"/>
    </source>
</evidence>
<keyword evidence="8 10" id="KW-1133">Transmembrane helix</keyword>
<comment type="caution">
    <text evidence="11">The sequence shown here is derived from an EMBL/GenBank/DDBJ whole genome shotgun (WGS) entry which is preliminary data.</text>
</comment>
<reference evidence="11 12" key="1">
    <citation type="submission" date="2018-04" db="EMBL/GenBank/DDBJ databases">
        <title>The genome of golden apple snail Pomacea canaliculata provides insight into stress tolerance and invasive adaptation.</title>
        <authorList>
            <person name="Liu C."/>
            <person name="Liu B."/>
            <person name="Ren Y."/>
            <person name="Zhang Y."/>
            <person name="Wang H."/>
            <person name="Li S."/>
            <person name="Jiang F."/>
            <person name="Yin L."/>
            <person name="Zhang G."/>
            <person name="Qian W."/>
            <person name="Fan W."/>
        </authorList>
    </citation>
    <scope>NUCLEOTIDE SEQUENCE [LARGE SCALE GENOMIC DNA]</scope>
    <source>
        <strain evidence="11">SZHN2017</strain>
        <tissue evidence="11">Muscle</tissue>
    </source>
</reference>
<dbReference type="PANTHER" id="PTHR13205:SF15">
    <property type="entry name" value="DOLICHOL KINASE"/>
    <property type="match status" value="1"/>
</dbReference>
<gene>
    <name evidence="11" type="ORF">C0Q70_20566</name>
</gene>
<evidence type="ECO:0000256" key="1">
    <source>
        <dbReference type="ARBA" id="ARBA00004477"/>
    </source>
</evidence>
<dbReference type="PANTHER" id="PTHR13205">
    <property type="entry name" value="TRANSMEMBRANE PROTEIN 15-RELATED"/>
    <property type="match status" value="1"/>
</dbReference>